<evidence type="ECO:0000256" key="1">
    <source>
        <dbReference type="SAM" id="Coils"/>
    </source>
</evidence>
<comment type="caution">
    <text evidence="2">The sequence shown here is derived from an EMBL/GenBank/DDBJ whole genome shotgun (WGS) entry which is preliminary data.</text>
</comment>
<sequence>ERKLNSRLHTAFVNQNEQKTVDQMRCDAVTNPHEEMMAMRENMEEMMRELSVTREINHQVVTISLSNALKELEELREKKKELLEQVSRNQPMAGTTKEAEELKKRNARLMQDNVDLKQTKELIAFVYSRITLMVFS</sequence>
<gene>
    <name evidence="2" type="ORF">PENTCL1PPCAC_27516</name>
</gene>
<accession>A0AAV5UFI4</accession>
<keyword evidence="1" id="KW-0175">Coiled coil</keyword>
<organism evidence="2 3">
    <name type="scientific">Pristionchus entomophagus</name>
    <dbReference type="NCBI Taxonomy" id="358040"/>
    <lineage>
        <taxon>Eukaryota</taxon>
        <taxon>Metazoa</taxon>
        <taxon>Ecdysozoa</taxon>
        <taxon>Nematoda</taxon>
        <taxon>Chromadorea</taxon>
        <taxon>Rhabditida</taxon>
        <taxon>Rhabditina</taxon>
        <taxon>Diplogasteromorpha</taxon>
        <taxon>Diplogasteroidea</taxon>
        <taxon>Neodiplogasteridae</taxon>
        <taxon>Pristionchus</taxon>
    </lineage>
</organism>
<dbReference type="AlphaFoldDB" id="A0AAV5UFI4"/>
<proteinExistence type="predicted"/>
<reference evidence="2" key="1">
    <citation type="submission" date="2023-10" db="EMBL/GenBank/DDBJ databases">
        <title>Genome assembly of Pristionchus species.</title>
        <authorList>
            <person name="Yoshida K."/>
            <person name="Sommer R.J."/>
        </authorList>
    </citation>
    <scope>NUCLEOTIDE SEQUENCE</scope>
    <source>
        <strain evidence="2">RS0144</strain>
    </source>
</reference>
<evidence type="ECO:0000313" key="3">
    <source>
        <dbReference type="Proteomes" id="UP001432027"/>
    </source>
</evidence>
<protein>
    <submittedName>
        <fullName evidence="2">Uncharacterized protein</fullName>
    </submittedName>
</protein>
<evidence type="ECO:0000313" key="2">
    <source>
        <dbReference type="EMBL" id="GMT05342.1"/>
    </source>
</evidence>
<dbReference type="EMBL" id="BTSX01000006">
    <property type="protein sequence ID" value="GMT05342.1"/>
    <property type="molecule type" value="Genomic_DNA"/>
</dbReference>
<feature type="coiled-coil region" evidence="1">
    <location>
        <begin position="58"/>
        <end position="119"/>
    </location>
</feature>
<keyword evidence="3" id="KW-1185">Reference proteome</keyword>
<name>A0AAV5UFI4_9BILA</name>
<feature type="non-terminal residue" evidence="2">
    <location>
        <position position="1"/>
    </location>
</feature>
<dbReference type="Proteomes" id="UP001432027">
    <property type="component" value="Unassembled WGS sequence"/>
</dbReference>